<organism evidence="1 2">
    <name type="scientific">Longibaculum muris</name>
    <dbReference type="NCBI Taxonomy" id="1796628"/>
    <lineage>
        <taxon>Bacteria</taxon>
        <taxon>Bacillati</taxon>
        <taxon>Bacillota</taxon>
        <taxon>Erysipelotrichia</taxon>
        <taxon>Erysipelotrichales</taxon>
        <taxon>Coprobacillaceae</taxon>
        <taxon>Longibaculum</taxon>
    </lineage>
</organism>
<keyword evidence="2" id="KW-1185">Reference proteome</keyword>
<reference evidence="1 2" key="1">
    <citation type="submission" date="2019-03" db="EMBL/GenBank/DDBJ databases">
        <title>Genomic Encyclopedia of Type Strains, Phase IV (KMG-IV): sequencing the most valuable type-strain genomes for metagenomic binning, comparative biology and taxonomic classification.</title>
        <authorList>
            <person name="Goeker M."/>
        </authorList>
    </citation>
    <scope>NUCLEOTIDE SEQUENCE [LARGE SCALE GENOMIC DNA]</scope>
    <source>
        <strain evidence="1 2">DSM 29487</strain>
    </source>
</reference>
<sequence length="86" mass="9800">MIESRCGIKCSECEYKESLGCQGCLNIVKPFWGEACSIKDSCESRGYQHCGECDNFPCDTLKAFAYDEKQGDNGLRIQQCEIWRNE</sequence>
<dbReference type="RefSeq" id="WP_066447770.1">
    <property type="nucleotide sequence ID" value="NZ_JANKBF010000001.1"/>
</dbReference>
<dbReference type="Proteomes" id="UP000295515">
    <property type="component" value="Unassembled WGS sequence"/>
</dbReference>
<accession>A0A4R3Z5L1</accession>
<comment type="caution">
    <text evidence="1">The sequence shown here is derived from an EMBL/GenBank/DDBJ whole genome shotgun (WGS) entry which is preliminary data.</text>
</comment>
<dbReference type="GeneID" id="98914686"/>
<protein>
    <submittedName>
        <fullName evidence="1">Uncharacterized protein DUF3795</fullName>
    </submittedName>
</protein>
<evidence type="ECO:0000313" key="1">
    <source>
        <dbReference type="EMBL" id="TCW01750.1"/>
    </source>
</evidence>
<proteinExistence type="predicted"/>
<dbReference type="InterPro" id="IPR024227">
    <property type="entry name" value="DUF3795"/>
</dbReference>
<dbReference type="Pfam" id="PF12675">
    <property type="entry name" value="DUF3795"/>
    <property type="match status" value="1"/>
</dbReference>
<name>A0A4R3Z5L1_9FIRM</name>
<dbReference type="EMBL" id="SMCQ01000003">
    <property type="protein sequence ID" value="TCW01750.1"/>
    <property type="molecule type" value="Genomic_DNA"/>
</dbReference>
<evidence type="ECO:0000313" key="2">
    <source>
        <dbReference type="Proteomes" id="UP000295515"/>
    </source>
</evidence>
<dbReference type="AlphaFoldDB" id="A0A4R3Z5L1"/>
<gene>
    <name evidence="1" type="ORF">EDD60_103210</name>
</gene>